<dbReference type="AlphaFoldDB" id="A0A411PKH9"/>
<dbReference type="EMBL" id="CP036200">
    <property type="protein sequence ID" value="QBF84027.1"/>
    <property type="molecule type" value="Genomic_DNA"/>
</dbReference>
<feature type="region of interest" description="Disordered" evidence="11">
    <location>
        <begin position="1"/>
        <end position="75"/>
    </location>
</feature>
<dbReference type="SUPFAM" id="SSF53756">
    <property type="entry name" value="UDP-Glycosyltransferase/glycogen phosphorylase"/>
    <property type="match status" value="1"/>
</dbReference>
<dbReference type="PANTHER" id="PTHR11468:SF3">
    <property type="entry name" value="GLYCOGEN PHOSPHORYLASE, LIVER FORM"/>
    <property type="match status" value="1"/>
</dbReference>
<evidence type="ECO:0000256" key="1">
    <source>
        <dbReference type="ARBA" id="ARBA00001275"/>
    </source>
</evidence>
<keyword evidence="13" id="KW-1185">Reference proteome</keyword>
<dbReference type="GO" id="GO:0005737">
    <property type="term" value="C:cytoplasm"/>
    <property type="evidence" value="ECO:0007669"/>
    <property type="project" value="TreeGrafter"/>
</dbReference>
<comment type="catalytic activity">
    <reaction evidence="1 10">
        <text>[(1-&gt;4)-alpha-D-glucosyl](n) + phosphate = [(1-&gt;4)-alpha-D-glucosyl](n-1) + alpha-D-glucose 1-phosphate</text>
        <dbReference type="Rhea" id="RHEA:41732"/>
        <dbReference type="Rhea" id="RHEA-COMP:9584"/>
        <dbReference type="Rhea" id="RHEA-COMP:9586"/>
        <dbReference type="ChEBI" id="CHEBI:15444"/>
        <dbReference type="ChEBI" id="CHEBI:43474"/>
        <dbReference type="ChEBI" id="CHEBI:58601"/>
        <dbReference type="EC" id="2.4.1.1"/>
    </reaction>
</comment>
<comment type="cofactor">
    <cofactor evidence="2 10">
        <name>pyridoxal 5'-phosphate</name>
        <dbReference type="ChEBI" id="CHEBI:597326"/>
    </cofactor>
</comment>
<dbReference type="CDD" id="cd04300">
    <property type="entry name" value="GT35_Glycogen_Phosphorylase"/>
    <property type="match status" value="1"/>
</dbReference>
<dbReference type="RefSeq" id="WP_130601727.1">
    <property type="nucleotide sequence ID" value="NZ_CP036200.1"/>
</dbReference>
<evidence type="ECO:0000313" key="13">
    <source>
        <dbReference type="Proteomes" id="UP000291106"/>
    </source>
</evidence>
<dbReference type="Pfam" id="PF00343">
    <property type="entry name" value="Phosphorylase"/>
    <property type="match status" value="1"/>
</dbReference>
<dbReference type="InterPro" id="IPR000811">
    <property type="entry name" value="Glyco_trans_35"/>
</dbReference>
<keyword evidence="7 10" id="KW-0119">Carbohydrate metabolism</keyword>
<feature type="modified residue" description="N6-(pyridoxal phosphate)lysine" evidence="9">
    <location>
        <position position="728"/>
    </location>
</feature>
<dbReference type="FunFam" id="3.40.50.2000:FF:000002">
    <property type="entry name" value="Alpha-1,4 glucan phosphorylase"/>
    <property type="match status" value="1"/>
</dbReference>
<evidence type="ECO:0000256" key="3">
    <source>
        <dbReference type="ARBA" id="ARBA00006047"/>
    </source>
</evidence>
<evidence type="ECO:0000256" key="5">
    <source>
        <dbReference type="ARBA" id="ARBA00022679"/>
    </source>
</evidence>
<evidence type="ECO:0000256" key="7">
    <source>
        <dbReference type="ARBA" id="ARBA00023277"/>
    </source>
</evidence>
<reference evidence="12 13" key="1">
    <citation type="submission" date="2019-02" db="EMBL/GenBank/DDBJ databases">
        <title>Shewanella sp. D4-2 isolated from Dokdo Island.</title>
        <authorList>
            <person name="Baek K."/>
        </authorList>
    </citation>
    <scope>NUCLEOTIDE SEQUENCE [LARGE SCALE GENOMIC DNA]</scope>
    <source>
        <strain evidence="12 13">D4-2</strain>
    </source>
</reference>
<gene>
    <name evidence="12" type="ORF">EXU30_16115</name>
</gene>
<keyword evidence="4 10" id="KW-0328">Glycosyltransferase</keyword>
<dbReference type="GO" id="GO:0008184">
    <property type="term" value="F:glycogen phosphorylase activity"/>
    <property type="evidence" value="ECO:0007669"/>
    <property type="project" value="InterPro"/>
</dbReference>
<organism evidence="12 13">
    <name type="scientific">Shewanella maritima</name>
    <dbReference type="NCBI Taxonomy" id="2520507"/>
    <lineage>
        <taxon>Bacteria</taxon>
        <taxon>Pseudomonadati</taxon>
        <taxon>Pseudomonadota</taxon>
        <taxon>Gammaproteobacteria</taxon>
        <taxon>Alteromonadales</taxon>
        <taxon>Shewanellaceae</taxon>
        <taxon>Shewanella</taxon>
    </lineage>
</organism>
<dbReference type="OrthoDB" id="7229284at2"/>
<evidence type="ECO:0000256" key="9">
    <source>
        <dbReference type="PIRSR" id="PIRSR000460-1"/>
    </source>
</evidence>
<dbReference type="Gene3D" id="3.40.50.2000">
    <property type="entry name" value="Glycogen Phosphorylase B"/>
    <property type="match status" value="2"/>
</dbReference>
<dbReference type="Proteomes" id="UP000291106">
    <property type="component" value="Chromosome"/>
</dbReference>
<dbReference type="PIRSF" id="PIRSF000460">
    <property type="entry name" value="Pprylas_GlgP"/>
    <property type="match status" value="1"/>
</dbReference>
<evidence type="ECO:0000256" key="4">
    <source>
        <dbReference type="ARBA" id="ARBA00022676"/>
    </source>
</evidence>
<dbReference type="PANTHER" id="PTHR11468">
    <property type="entry name" value="GLYCOGEN PHOSPHORYLASE"/>
    <property type="match status" value="1"/>
</dbReference>
<feature type="compositionally biased region" description="Polar residues" evidence="11">
    <location>
        <begin position="1"/>
        <end position="25"/>
    </location>
</feature>
<comment type="similarity">
    <text evidence="3 10">Belongs to the glycogen phosphorylase family.</text>
</comment>
<dbReference type="PROSITE" id="PS00102">
    <property type="entry name" value="PHOSPHORYLASE"/>
    <property type="match status" value="1"/>
</dbReference>
<evidence type="ECO:0000256" key="2">
    <source>
        <dbReference type="ARBA" id="ARBA00001933"/>
    </source>
</evidence>
<dbReference type="GO" id="GO:0030170">
    <property type="term" value="F:pyridoxal phosphate binding"/>
    <property type="evidence" value="ECO:0007669"/>
    <property type="project" value="InterPro"/>
</dbReference>
<keyword evidence="5 10" id="KW-0808">Transferase</keyword>
<comment type="function">
    <text evidence="10">Allosteric enzyme that catalyzes the rate-limiting step in glycogen catabolism, the phosphorolytic cleavage of glycogen to produce glucose-1-phosphate, and plays a central role in maintaining cellular and organismal glucose homeostasis.</text>
</comment>
<proteinExistence type="inferred from homology"/>
<keyword evidence="6 9" id="KW-0663">Pyridoxal phosphate</keyword>
<accession>A0A411PKH9</accession>
<evidence type="ECO:0000313" key="12">
    <source>
        <dbReference type="EMBL" id="QBF84027.1"/>
    </source>
</evidence>
<evidence type="ECO:0000256" key="8">
    <source>
        <dbReference type="ARBA" id="ARBA00025174"/>
    </source>
</evidence>
<comment type="function">
    <text evidence="8">Phosphorylase is an important allosteric enzyme in carbohydrate metabolism. Enzymes from different sources differ in their regulatory mechanisms and in their natural substrates. However, all known phosphorylases share catalytic and structural properties.</text>
</comment>
<dbReference type="KEGG" id="smai:EXU30_16115"/>
<dbReference type="GO" id="GO:0005980">
    <property type="term" value="P:glycogen catabolic process"/>
    <property type="evidence" value="ECO:0007669"/>
    <property type="project" value="TreeGrafter"/>
</dbReference>
<dbReference type="NCBIfam" id="TIGR02093">
    <property type="entry name" value="P_ylase"/>
    <property type="match status" value="1"/>
</dbReference>
<feature type="compositionally biased region" description="Low complexity" evidence="11">
    <location>
        <begin position="35"/>
        <end position="59"/>
    </location>
</feature>
<dbReference type="InterPro" id="IPR011833">
    <property type="entry name" value="Glycg_phsphrylas"/>
</dbReference>
<evidence type="ECO:0000256" key="6">
    <source>
        <dbReference type="ARBA" id="ARBA00022898"/>
    </source>
</evidence>
<evidence type="ECO:0000256" key="10">
    <source>
        <dbReference type="RuleBase" id="RU000587"/>
    </source>
</evidence>
<protein>
    <recommendedName>
        <fullName evidence="10">Alpha-1,4 glucan phosphorylase</fullName>
        <ecNumber evidence="10">2.4.1.1</ecNumber>
    </recommendedName>
</protein>
<sequence>MSSANTPPSSKRASNAASKTSSTGKTAAKRTTRNSSTKTSSTKATTKSSTSTKSSAAAKTKAKTSKAQPVATGVDHESLASGVARQIRYGLCSTEKDQSQLFDALALALKEQMLDEWRETRLKDNDFKQKQVAYLSLEFLMGRALGNALLNLDLTEQGRQVLAQYASELEAVEEYEHDAGLGNGGLGRLAACFLDSCASLDLSVTGYGIRYQYGMFAQKIVDGYQIERPDYWLRDGNPWEVRRAHRTVSVPFFGHTHTYEDNTGRRHHVWQAGQTVLAVPHDMPIPGYRNGRINTLRLWKAEADDDFNLAEFNDGDYTESVAAKNLAEQITMVLYPNDASENGKELRLRQQYFLSSASLQDLINRHLDKFGNDFSQFSANNVIQLNDTHPSIAVPELMRLLMDKHGLGWDEAWQITSSSVAYTNHTLLPEALERWSVPMVAHMLPRIMEIIFEINARYLEQVAHQWPGDCQKLAQMSIIEEGPVQHIRMAYLAIVASFSVNGVAALHTKLLKAGLFNDFYQLWPEKFNNRTNGVTPRRWLAYCNTQLSTLISKRLGDDWVTDLSKLAALNAFTADHQFVKQWAEVKQANKQVLANFVEQECGVSFDAKMMFDVQVKRIHEYKRQLLNIMHVIHLYQRILSGDTQGMVPRCVLIGGKAAPGYAMAKQIIKLINNVAHMVNSDPVVTPYLRLAFLPNYNVSAMEKICPGTDLSEQISTAGKEASGTGNMKFMMNGALTIGTLDGANVEMIEEVGEENFFLFGLKADEVEALKPHYNPSEIIARSQALQGVLNMLEGGHFNLVEPNIFDDIINAIKDPNDQWMLAADFDDYCRAQQQVAKTYQNQSQWQQMSIRNAAASGRFSSDNTIEGYRDHIWMK</sequence>
<evidence type="ECO:0000256" key="11">
    <source>
        <dbReference type="SAM" id="MobiDB-lite"/>
    </source>
</evidence>
<dbReference type="InterPro" id="IPR035090">
    <property type="entry name" value="Pyridoxal_P_attach_site"/>
</dbReference>
<name>A0A411PKH9_9GAMM</name>
<dbReference type="EC" id="2.4.1.1" evidence="10"/>